<protein>
    <recommendedName>
        <fullName evidence="10">Gypsy retrotransposon integrase-like protein 1</fullName>
        <ecNumber evidence="3">2.7.7.49</ecNumber>
        <ecNumber evidence="2">3.1.26.4</ecNumber>
    </recommendedName>
</protein>
<evidence type="ECO:0000256" key="2">
    <source>
        <dbReference type="ARBA" id="ARBA00012180"/>
    </source>
</evidence>
<dbReference type="Gene3D" id="2.40.70.10">
    <property type="entry name" value="Acid Proteases"/>
    <property type="match status" value="1"/>
</dbReference>
<dbReference type="InterPro" id="IPR021109">
    <property type="entry name" value="Peptidase_aspartic_dom_sf"/>
</dbReference>
<feature type="region of interest" description="Disordered" evidence="11">
    <location>
        <begin position="270"/>
        <end position="293"/>
    </location>
</feature>
<evidence type="ECO:0000313" key="14">
    <source>
        <dbReference type="Proteomes" id="UP001652622"/>
    </source>
</evidence>
<evidence type="ECO:0000256" key="11">
    <source>
        <dbReference type="SAM" id="MobiDB-lite"/>
    </source>
</evidence>
<feature type="compositionally biased region" description="Basic and acidic residues" evidence="11">
    <location>
        <begin position="283"/>
        <end position="292"/>
    </location>
</feature>
<dbReference type="Proteomes" id="UP001652622">
    <property type="component" value="Unplaced"/>
</dbReference>
<feature type="compositionally biased region" description="Low complexity" evidence="11">
    <location>
        <begin position="1216"/>
        <end position="1232"/>
    </location>
</feature>
<feature type="domain" description="Reverse transcriptase" evidence="12">
    <location>
        <begin position="490"/>
        <end position="668"/>
    </location>
</feature>
<dbReference type="Pfam" id="PF00665">
    <property type="entry name" value="rve"/>
    <property type="match status" value="1"/>
</dbReference>
<dbReference type="Gene3D" id="1.10.340.70">
    <property type="match status" value="1"/>
</dbReference>
<dbReference type="SUPFAM" id="SSF50630">
    <property type="entry name" value="Acid proteases"/>
    <property type="match status" value="1"/>
</dbReference>
<evidence type="ECO:0000259" key="12">
    <source>
        <dbReference type="PROSITE" id="PS50878"/>
    </source>
</evidence>
<dbReference type="RefSeq" id="XP_060545528.1">
    <property type="nucleotide sequence ID" value="XM_060689545.1"/>
</dbReference>
<evidence type="ECO:0000256" key="3">
    <source>
        <dbReference type="ARBA" id="ARBA00012493"/>
    </source>
</evidence>
<dbReference type="PANTHER" id="PTHR37984:SF12">
    <property type="entry name" value="RIBONUCLEASE H"/>
    <property type="match status" value="1"/>
</dbReference>
<dbReference type="InterPro" id="IPR001584">
    <property type="entry name" value="Integrase_cat-core"/>
</dbReference>
<evidence type="ECO:0000256" key="7">
    <source>
        <dbReference type="ARBA" id="ARBA00022759"/>
    </source>
</evidence>
<dbReference type="GeneID" id="132711175"/>
<dbReference type="PROSITE" id="PS50878">
    <property type="entry name" value="RT_POL"/>
    <property type="match status" value="1"/>
</dbReference>
<dbReference type="Gene3D" id="3.30.70.270">
    <property type="match status" value="1"/>
</dbReference>
<reference evidence="15" key="1">
    <citation type="submission" date="2025-08" db="UniProtKB">
        <authorList>
            <consortium name="RefSeq"/>
        </authorList>
    </citation>
    <scope>IDENTIFICATION</scope>
    <source>
        <tissue evidence="15">Blood</tissue>
    </source>
</reference>
<dbReference type="CDD" id="cd01647">
    <property type="entry name" value="RT_LTR"/>
    <property type="match status" value="1"/>
</dbReference>
<keyword evidence="14" id="KW-1185">Reference proteome</keyword>
<dbReference type="InterPro" id="IPR036397">
    <property type="entry name" value="RNaseH_sf"/>
</dbReference>
<dbReference type="PANTHER" id="PTHR37984">
    <property type="entry name" value="PROTEIN CBG26694"/>
    <property type="match status" value="1"/>
</dbReference>
<dbReference type="InterPro" id="IPR050951">
    <property type="entry name" value="Retrovirus_Pol_polyprotein"/>
</dbReference>
<evidence type="ECO:0000256" key="8">
    <source>
        <dbReference type="ARBA" id="ARBA00022801"/>
    </source>
</evidence>
<feature type="region of interest" description="Disordered" evidence="11">
    <location>
        <begin position="1176"/>
        <end position="1274"/>
    </location>
</feature>
<evidence type="ECO:0000313" key="15">
    <source>
        <dbReference type="RefSeq" id="XP_060545528.1"/>
    </source>
</evidence>
<dbReference type="Pfam" id="PF17917">
    <property type="entry name" value="RT_RNaseH"/>
    <property type="match status" value="1"/>
</dbReference>
<sequence>MTSGLPAFTPFDSASETWEDYLERFECFLQANDLSEVSSARKRGYFLSACGREVFGTARSLAAPQPVFTMPWETLMEKLKHHYSPAPSKIARRHAFHQRAQREGESINEYVSALRTAARHCEFRELDEMLLDQLVCGVRNLKLQERLLARPELTLSIALDEARATEMSAKSAAEIQRFQSGSAGHSSVNFGAADFDDNGNRGDDVSRLKSIQRKTWSPAPKNLQGCCLGCGGSHNRSECKFKTAVCRRCQKRGHLSRVCRAVFPAASTAGEPSYKRQKSGHSGRREKERGREGNSFAISQDAEVAAVAISHASSPFSDSKIHVTVQLEGVPCKMEVDTGSSRSLIAWPTLKALLPTIQKRRLQPCHIVLRDYQGNAIPTLGCGSFHVSYGSFSGHLALVIVKNSLPSLLGLDWFAALHLGISGVHSMRSNISDIILQEFADVFDGRLGKYKGLPISFNLDPQVAPIRLKPRRVPLALRPRVDKELDKLIAQGVLQPVEHANWETPIVIPLKQDGSIRICADYKATLNRALQTNHYPVPVVQHLLHSLGRGKVFAKLDLAQAYQQLPVDSSTAMAQTIITHRGAFKCNRLQFGVSVAPGIFQSLMERLLHGLGGVVPYFDDVLIAAADQNDLILKLRAVLSRIRKAGLKLKKEKCRLGVSQVEFLGFLIDASGIHPAPAKVAAIKHAPAPTSKAQLQHAAASFQAVKELLSSDSVLVQYDGSLPLSLTCDASPYGVGAVLSHILPSGAEAPIAYYSRTLSHAERNYSQLDREALAAVAGIKRFHDYIYGRFFYLVTDHKPLLGLLAGDRQTPQILSPRMSRWVEFLSAYSYQLSYKPGKAIAHADARGWPDNHESAEFMPFFRRRHELSVLQGCLLWGNRVIVPTALRNQVLAGLHAAHPGVVRMKALGRSYVWWPNFDQQVEDCVARCRTCQATRPAPPAAPVQEWEPPRAPWARIHLDLAGPFQGQTFLIAVDAHSKWVELSLMHSTTSSAVIRVVEGWFATHGLPDVIVTDNGPQFTSAPFQMFLARLGIRHAQTAPQHPAANGQAERAVHSAKEALRRLGSTDWHHKIHQYLLAQHTTPCATTKQSPAELLMGRRLRTTLDRLHPSYTHGPPAGTRFPPRVFGLGERVYALNFDRDPRWLPGQILQITGPYSYRVLLTDGRIWRRHVNQLRRRAAELDTRPSPDPSTPTASHHPDSPPPRPEAGRPQLSRSFAPVVLPDSSAPAVSSSPGQDPLPVEQKRAGEASPTVPTSSPSIRQSGRQRQRPAYLEDYECAFRV</sequence>
<keyword evidence="9" id="KW-0695">RNA-directed DNA polymerase</keyword>
<dbReference type="PROSITE" id="PS50994">
    <property type="entry name" value="INTEGRASE"/>
    <property type="match status" value="1"/>
</dbReference>
<dbReference type="Gene3D" id="3.10.20.370">
    <property type="match status" value="1"/>
</dbReference>
<dbReference type="CDD" id="cd09274">
    <property type="entry name" value="RNase_HI_RT_Ty3"/>
    <property type="match status" value="1"/>
</dbReference>
<feature type="compositionally biased region" description="Polar residues" evidence="11">
    <location>
        <begin position="1250"/>
        <end position="1263"/>
    </location>
</feature>
<evidence type="ECO:0000256" key="10">
    <source>
        <dbReference type="ARBA" id="ARBA00039658"/>
    </source>
</evidence>
<proteinExistence type="inferred from homology"/>
<keyword evidence="4" id="KW-0808">Transferase</keyword>
<dbReference type="SUPFAM" id="SSF56672">
    <property type="entry name" value="DNA/RNA polymerases"/>
    <property type="match status" value="1"/>
</dbReference>
<dbReference type="Pfam" id="PF00078">
    <property type="entry name" value="RVT_1"/>
    <property type="match status" value="1"/>
</dbReference>
<dbReference type="InterPro" id="IPR012337">
    <property type="entry name" value="RNaseH-like_sf"/>
</dbReference>
<dbReference type="InterPro" id="IPR043502">
    <property type="entry name" value="DNA/RNA_pol_sf"/>
</dbReference>
<dbReference type="Pfam" id="PF17921">
    <property type="entry name" value="Integrase_H2C2"/>
    <property type="match status" value="1"/>
</dbReference>
<organism evidence="14 15">
    <name type="scientific">Pantherophis guttatus</name>
    <name type="common">Corn snake</name>
    <name type="synonym">Elaphe guttata</name>
    <dbReference type="NCBI Taxonomy" id="94885"/>
    <lineage>
        <taxon>Eukaryota</taxon>
        <taxon>Metazoa</taxon>
        <taxon>Chordata</taxon>
        <taxon>Craniata</taxon>
        <taxon>Vertebrata</taxon>
        <taxon>Euteleostomi</taxon>
        <taxon>Lepidosauria</taxon>
        <taxon>Squamata</taxon>
        <taxon>Bifurcata</taxon>
        <taxon>Unidentata</taxon>
        <taxon>Episquamata</taxon>
        <taxon>Toxicofera</taxon>
        <taxon>Serpentes</taxon>
        <taxon>Colubroidea</taxon>
        <taxon>Colubridae</taxon>
        <taxon>Colubrinae</taxon>
        <taxon>Pantherophis</taxon>
    </lineage>
</organism>
<dbReference type="InterPro" id="IPR043128">
    <property type="entry name" value="Rev_trsase/Diguanyl_cyclase"/>
</dbReference>
<dbReference type="Gene3D" id="3.10.10.10">
    <property type="entry name" value="HIV Type 1 Reverse Transcriptase, subunit A, domain 1"/>
    <property type="match status" value="1"/>
</dbReference>
<comment type="similarity">
    <text evidence="1">Belongs to the beta type-B retroviral polymerase family. HERV class-II K(HML-2) pol subfamily.</text>
</comment>
<evidence type="ECO:0000256" key="5">
    <source>
        <dbReference type="ARBA" id="ARBA00022695"/>
    </source>
</evidence>
<evidence type="ECO:0000256" key="4">
    <source>
        <dbReference type="ARBA" id="ARBA00022679"/>
    </source>
</evidence>
<evidence type="ECO:0000259" key="13">
    <source>
        <dbReference type="PROSITE" id="PS50994"/>
    </source>
</evidence>
<dbReference type="InterPro" id="IPR041373">
    <property type="entry name" value="RT_RNaseH"/>
</dbReference>
<keyword evidence="8" id="KW-0378">Hydrolase</keyword>
<name>A0ABM3ZAX9_PANGU</name>
<evidence type="ECO:0000256" key="6">
    <source>
        <dbReference type="ARBA" id="ARBA00022722"/>
    </source>
</evidence>
<feature type="domain" description="Integrase catalytic" evidence="13">
    <location>
        <begin position="948"/>
        <end position="1122"/>
    </location>
</feature>
<accession>A0ABM3ZAX9</accession>
<gene>
    <name evidence="15" type="primary">LOC132711175</name>
</gene>
<dbReference type="InterPro" id="IPR000477">
    <property type="entry name" value="RT_dom"/>
</dbReference>
<dbReference type="EC" id="2.7.7.49" evidence="3"/>
<evidence type="ECO:0000256" key="1">
    <source>
        <dbReference type="ARBA" id="ARBA00010879"/>
    </source>
</evidence>
<evidence type="ECO:0000256" key="9">
    <source>
        <dbReference type="ARBA" id="ARBA00022918"/>
    </source>
</evidence>
<dbReference type="SUPFAM" id="SSF53098">
    <property type="entry name" value="Ribonuclease H-like"/>
    <property type="match status" value="1"/>
</dbReference>
<dbReference type="InterPro" id="IPR041588">
    <property type="entry name" value="Integrase_H2C2"/>
</dbReference>
<keyword evidence="6" id="KW-0540">Nuclease</keyword>
<dbReference type="Gene3D" id="3.30.420.10">
    <property type="entry name" value="Ribonuclease H-like superfamily/Ribonuclease H"/>
    <property type="match status" value="1"/>
</dbReference>
<dbReference type="SMART" id="SM00343">
    <property type="entry name" value="ZnF_C2HC"/>
    <property type="match status" value="1"/>
</dbReference>
<dbReference type="InterPro" id="IPR001878">
    <property type="entry name" value="Znf_CCHC"/>
</dbReference>
<dbReference type="EC" id="3.1.26.4" evidence="2"/>
<keyword evidence="7" id="KW-0255">Endonuclease</keyword>
<keyword evidence="5" id="KW-0548">Nucleotidyltransferase</keyword>